<protein>
    <submittedName>
        <fullName evidence="3">Uncharacterized protein</fullName>
    </submittedName>
</protein>
<keyword evidence="2" id="KW-0472">Membrane</keyword>
<evidence type="ECO:0000256" key="2">
    <source>
        <dbReference type="SAM" id="Phobius"/>
    </source>
</evidence>
<feature type="transmembrane region" description="Helical" evidence="2">
    <location>
        <begin position="32"/>
        <end position="49"/>
    </location>
</feature>
<dbReference type="AlphaFoldDB" id="A0A1B1TCI5"/>
<reference evidence="3" key="1">
    <citation type="submission" date="2014-11" db="EMBL/GenBank/DDBJ databases">
        <authorList>
            <person name="Zhu J."/>
            <person name="Qi W."/>
            <person name="Song R."/>
        </authorList>
    </citation>
    <scope>NUCLEOTIDE SEQUENCE</scope>
</reference>
<proteinExistence type="predicted"/>
<evidence type="ECO:0000256" key="1">
    <source>
        <dbReference type="SAM" id="MobiDB-lite"/>
    </source>
</evidence>
<evidence type="ECO:0000313" key="3">
    <source>
        <dbReference type="EMBL" id="ANV79982.1"/>
    </source>
</evidence>
<name>A0A1B1TCI5_9ARCH</name>
<feature type="region of interest" description="Disordered" evidence="1">
    <location>
        <begin position="57"/>
        <end position="101"/>
    </location>
</feature>
<accession>A0A1B1TCI5</accession>
<keyword evidence="2" id="KW-0812">Transmembrane</keyword>
<reference evidence="3" key="2">
    <citation type="journal article" date="2015" name="ISME J.">
        <title>A new class of marine Euryarchaeota group II from the Mediterranean deep chlorophyll maximum.</title>
        <authorList>
            <person name="Martin-Cuadrado A.B."/>
            <person name="Garcia-Heredia I."/>
            <person name="Molto A.G."/>
            <person name="Lopez-Ubeda R."/>
            <person name="Kimes N."/>
            <person name="Lopez-Garcia P."/>
            <person name="Moreira D."/>
            <person name="Rodriguez-Valera F."/>
        </authorList>
    </citation>
    <scope>NUCLEOTIDE SEQUENCE</scope>
</reference>
<keyword evidence="2" id="KW-1133">Transmembrane helix</keyword>
<organism evidence="3">
    <name type="scientific">uncultured Poseidoniia archaeon</name>
    <dbReference type="NCBI Taxonomy" id="1697135"/>
    <lineage>
        <taxon>Archaea</taxon>
        <taxon>Methanobacteriati</taxon>
        <taxon>Thermoplasmatota</taxon>
        <taxon>Candidatus Poseidoniia</taxon>
        <taxon>environmental samples</taxon>
    </lineage>
</organism>
<dbReference type="EMBL" id="KP211863">
    <property type="protein sequence ID" value="ANV79982.1"/>
    <property type="molecule type" value="Genomic_DNA"/>
</dbReference>
<feature type="compositionally biased region" description="Acidic residues" evidence="1">
    <location>
        <begin position="90"/>
        <end position="101"/>
    </location>
</feature>
<sequence>MVAGYRGVILAAAAGLILTSIMLASIDENTSSILIFTTILSSAIVILYWKLFNSDEKSGNLDSASPIKTKKSSGKSSFDSVKSIKSEVPDPLDEDIDIPLM</sequence>
<feature type="transmembrane region" description="Helical" evidence="2">
    <location>
        <begin position="7"/>
        <end position="26"/>
    </location>
</feature>